<comment type="subcellular location">
    <subcellularLocation>
        <location evidence="1">Nucleus</location>
    </subcellularLocation>
</comment>
<gene>
    <name evidence="5" type="ORF">BGZ80_001489</name>
</gene>
<dbReference type="GO" id="GO:0006999">
    <property type="term" value="P:nuclear pore organization"/>
    <property type="evidence" value="ECO:0007669"/>
    <property type="project" value="TreeGrafter"/>
</dbReference>
<dbReference type="GO" id="GO:0036228">
    <property type="term" value="P:protein localization to nuclear inner membrane"/>
    <property type="evidence" value="ECO:0007669"/>
    <property type="project" value="TreeGrafter"/>
</dbReference>
<dbReference type="Pfam" id="PF13874">
    <property type="entry name" value="Nup54"/>
    <property type="match status" value="1"/>
</dbReference>
<dbReference type="InterPro" id="IPR025574">
    <property type="entry name" value="Nucleoporin_FG_rpt"/>
</dbReference>
<evidence type="ECO:0000256" key="2">
    <source>
        <dbReference type="ARBA" id="ARBA00022448"/>
    </source>
</evidence>
<sequence>MSGFTFGAPAAAAPAGGSLFGAKPAAPATGGLFGASSQPAAPAGGLFGQPATSTAGTGLFGAAAPVNAAGGLFGTAASAPAPAVGGLFGAATSNAPATGGLFGAAASTAPATGGLFGAASSTAPATGGLFGAAAPTAPATGGLFGATATSAPATGSFFGAKPATTGGFSFGAPASTAPATGGLFASAPKPFGSTNLGFGASTSTATAPIPSFGASLASGQRQQYVIGNVKPEIPVWQSLMYIKNSWDPTHPNCQFKHFFYNFVHPDDVNKYGPPPNIDAYEWQQALAECPDRECMVPALAVGFEDLKKRMETQNDMTEMQRIKLNEIEVKMDEIMQFHLLQTATKVREFKRRHIQLAQRVLTLMKRVQILRNRGVPIRADEEVLKVRLENALEQLRNPAHFRGKITELWAQIQILKDSKRLHPSGNYGVTDEAQLEAIGKVLQDQQAGLQHITAVLQQDMQDIEILQRKLEEIGTSAKA</sequence>
<dbReference type="InterPro" id="IPR024864">
    <property type="entry name" value="Nup54/Nup57/Nup44"/>
</dbReference>
<feature type="domain" description="Nucleoporin Nup54 alpha-helical" evidence="4">
    <location>
        <begin position="273"/>
        <end position="412"/>
    </location>
</feature>
<dbReference type="Gene3D" id="1.20.5.170">
    <property type="match status" value="1"/>
</dbReference>
<protein>
    <recommendedName>
        <fullName evidence="4">Nucleoporin Nup54 alpha-helical domain-containing protein</fullName>
    </recommendedName>
</protein>
<proteinExistence type="predicted"/>
<dbReference type="Gene3D" id="1.20.5.490">
    <property type="entry name" value="Single helix bin"/>
    <property type="match status" value="1"/>
</dbReference>
<dbReference type="Proteomes" id="UP000703661">
    <property type="component" value="Unassembled WGS sequence"/>
</dbReference>
<evidence type="ECO:0000256" key="3">
    <source>
        <dbReference type="ARBA" id="ARBA00023242"/>
    </source>
</evidence>
<evidence type="ECO:0000313" key="6">
    <source>
        <dbReference type="Proteomes" id="UP000703661"/>
    </source>
</evidence>
<dbReference type="GO" id="GO:0017056">
    <property type="term" value="F:structural constituent of nuclear pore"/>
    <property type="evidence" value="ECO:0007669"/>
    <property type="project" value="TreeGrafter"/>
</dbReference>
<reference evidence="5" key="1">
    <citation type="journal article" date="2020" name="Fungal Divers.">
        <title>Resolving the Mortierellaceae phylogeny through synthesis of multi-gene phylogenetics and phylogenomics.</title>
        <authorList>
            <person name="Vandepol N."/>
            <person name="Liber J."/>
            <person name="Desiro A."/>
            <person name="Na H."/>
            <person name="Kennedy M."/>
            <person name="Barry K."/>
            <person name="Grigoriev I.V."/>
            <person name="Miller A.N."/>
            <person name="O'Donnell K."/>
            <person name="Stajich J.E."/>
            <person name="Bonito G."/>
        </authorList>
    </citation>
    <scope>NUCLEOTIDE SEQUENCE</scope>
    <source>
        <strain evidence="5">NRRL 2769</strain>
    </source>
</reference>
<dbReference type="GO" id="GO:0044613">
    <property type="term" value="C:nuclear pore central transport channel"/>
    <property type="evidence" value="ECO:0007669"/>
    <property type="project" value="TreeGrafter"/>
</dbReference>
<organism evidence="5 6">
    <name type="scientific">Entomortierella chlamydospora</name>
    <dbReference type="NCBI Taxonomy" id="101097"/>
    <lineage>
        <taxon>Eukaryota</taxon>
        <taxon>Fungi</taxon>
        <taxon>Fungi incertae sedis</taxon>
        <taxon>Mucoromycota</taxon>
        <taxon>Mortierellomycotina</taxon>
        <taxon>Mortierellomycetes</taxon>
        <taxon>Mortierellales</taxon>
        <taxon>Mortierellaceae</taxon>
        <taxon>Entomortierella</taxon>
    </lineage>
</organism>
<dbReference type="EMBL" id="JAAAID010000134">
    <property type="protein sequence ID" value="KAG0021895.1"/>
    <property type="molecule type" value="Genomic_DNA"/>
</dbReference>
<dbReference type="AlphaFoldDB" id="A0A9P6N1N5"/>
<dbReference type="InterPro" id="IPR025712">
    <property type="entry name" value="Nup54_alpha-helical_dom"/>
</dbReference>
<keyword evidence="3" id="KW-0539">Nucleus</keyword>
<evidence type="ECO:0000313" key="5">
    <source>
        <dbReference type="EMBL" id="KAG0021895.1"/>
    </source>
</evidence>
<comment type="caution">
    <text evidence="5">The sequence shown here is derived from an EMBL/GenBank/DDBJ whole genome shotgun (WGS) entry which is preliminary data.</text>
</comment>
<evidence type="ECO:0000259" key="4">
    <source>
        <dbReference type="Pfam" id="PF13874"/>
    </source>
</evidence>
<keyword evidence="2" id="KW-0813">Transport</keyword>
<name>A0A9P6N1N5_9FUNG</name>
<dbReference type="GO" id="GO:0006607">
    <property type="term" value="P:NLS-bearing protein import into nucleus"/>
    <property type="evidence" value="ECO:0007669"/>
    <property type="project" value="TreeGrafter"/>
</dbReference>
<dbReference type="PANTHER" id="PTHR13000:SF0">
    <property type="entry name" value="NUCLEOPORIN P54"/>
    <property type="match status" value="1"/>
</dbReference>
<dbReference type="PANTHER" id="PTHR13000">
    <property type="entry name" value="NUCLEOPORIN P54"/>
    <property type="match status" value="1"/>
</dbReference>
<evidence type="ECO:0000256" key="1">
    <source>
        <dbReference type="ARBA" id="ARBA00004123"/>
    </source>
</evidence>
<dbReference type="Pfam" id="PF13634">
    <property type="entry name" value="Nucleoporin_FG"/>
    <property type="match status" value="1"/>
</dbReference>
<keyword evidence="6" id="KW-1185">Reference proteome</keyword>
<accession>A0A9P6N1N5</accession>